<dbReference type="EMBL" id="CABIJS010000588">
    <property type="protein sequence ID" value="VUZ53935.1"/>
    <property type="molecule type" value="Genomic_DNA"/>
</dbReference>
<feature type="region of interest" description="Disordered" evidence="1">
    <location>
        <begin position="1"/>
        <end position="46"/>
    </location>
</feature>
<feature type="compositionally biased region" description="Polar residues" evidence="1">
    <location>
        <begin position="1"/>
        <end position="21"/>
    </location>
</feature>
<proteinExistence type="predicted"/>
<organism evidence="2 3">
    <name type="scientific">Hymenolepis diminuta</name>
    <name type="common">Rat tapeworm</name>
    <dbReference type="NCBI Taxonomy" id="6216"/>
    <lineage>
        <taxon>Eukaryota</taxon>
        <taxon>Metazoa</taxon>
        <taxon>Spiralia</taxon>
        <taxon>Lophotrochozoa</taxon>
        <taxon>Platyhelminthes</taxon>
        <taxon>Cestoda</taxon>
        <taxon>Eucestoda</taxon>
        <taxon>Cyclophyllidea</taxon>
        <taxon>Hymenolepididae</taxon>
        <taxon>Hymenolepis</taxon>
    </lineage>
</organism>
<name>A0A564Z358_HYMDI</name>
<evidence type="ECO:0000313" key="3">
    <source>
        <dbReference type="Proteomes" id="UP000321570"/>
    </source>
</evidence>
<reference evidence="2 3" key="1">
    <citation type="submission" date="2019-07" db="EMBL/GenBank/DDBJ databases">
        <authorList>
            <person name="Jastrzebski P J."/>
            <person name="Paukszto L."/>
            <person name="Jastrzebski P J."/>
        </authorList>
    </citation>
    <scope>NUCLEOTIDE SEQUENCE [LARGE SCALE GENOMIC DNA]</scope>
    <source>
        <strain evidence="2 3">WMS-il1</strain>
    </source>
</reference>
<evidence type="ECO:0000313" key="2">
    <source>
        <dbReference type="EMBL" id="VUZ53935.1"/>
    </source>
</evidence>
<gene>
    <name evidence="2" type="ORF">WMSIL1_LOCUS12156</name>
</gene>
<dbReference type="Proteomes" id="UP000321570">
    <property type="component" value="Unassembled WGS sequence"/>
</dbReference>
<accession>A0A564Z358</accession>
<sequence length="337" mass="38643">MSRSSSPGNERQDTQEPISESQDSRKILGPPEFAPSTSGGPCSSSSCFQEAQVPVGEMEFTEGEKNIPIDLIAMFPLSVFESIQMKVAANGKDCFDDTIQNLLEDMEKIKNEDLNTYFHKNYISALALQNALLAVLNVIDAKRQEFDHLISAYDEVEKYEKENKPRQFIIFLEVGSEIPKKEATFEDLEAIPHAEDIINTSENEEDYAELRKEFEIIEMHPLALIEENLIKAINSKQGGGRIMEILNNLKENLERIKNNDIEKFKKTDLITVQAFEAIKKNYIDVINSFMRPYNNIFRYIQEIEGVIKKSDPVLIGYPQKEDDRQMFREINSRNQAE</sequence>
<protein>
    <submittedName>
        <fullName evidence="2">Uncharacterized protein</fullName>
    </submittedName>
</protein>
<dbReference type="AlphaFoldDB" id="A0A564Z358"/>
<keyword evidence="3" id="KW-1185">Reference proteome</keyword>
<feature type="compositionally biased region" description="Low complexity" evidence="1">
    <location>
        <begin position="35"/>
        <end position="46"/>
    </location>
</feature>
<evidence type="ECO:0000256" key="1">
    <source>
        <dbReference type="SAM" id="MobiDB-lite"/>
    </source>
</evidence>